<dbReference type="CDD" id="cd02440">
    <property type="entry name" value="AdoMet_MTases"/>
    <property type="match status" value="1"/>
</dbReference>
<dbReference type="InterPro" id="IPR029063">
    <property type="entry name" value="SAM-dependent_MTases_sf"/>
</dbReference>
<dbReference type="KEGG" id="fbe:FF125_11390"/>
<dbReference type="AlphaFoldDB" id="A0A5B7TRR6"/>
<dbReference type="InterPro" id="IPR013216">
    <property type="entry name" value="Methyltransf_11"/>
</dbReference>
<keyword evidence="2" id="KW-0489">Methyltransferase</keyword>
<evidence type="ECO:0000259" key="1">
    <source>
        <dbReference type="Pfam" id="PF08241"/>
    </source>
</evidence>
<keyword evidence="3" id="KW-1185">Reference proteome</keyword>
<dbReference type="Gene3D" id="3.40.50.150">
    <property type="entry name" value="Vaccinia Virus protein VP39"/>
    <property type="match status" value="1"/>
</dbReference>
<accession>A0A5B7TRR6</accession>
<dbReference type="GO" id="GO:0032259">
    <property type="term" value="P:methylation"/>
    <property type="evidence" value="ECO:0007669"/>
    <property type="project" value="UniProtKB-KW"/>
</dbReference>
<feature type="domain" description="Methyltransferase type 11" evidence="1">
    <location>
        <begin position="33"/>
        <end position="129"/>
    </location>
</feature>
<dbReference type="Pfam" id="PF08241">
    <property type="entry name" value="Methyltransf_11"/>
    <property type="match status" value="1"/>
</dbReference>
<organism evidence="2 3">
    <name type="scientific">Aureibaculum algae</name>
    <dbReference type="NCBI Taxonomy" id="2584122"/>
    <lineage>
        <taxon>Bacteria</taxon>
        <taxon>Pseudomonadati</taxon>
        <taxon>Bacteroidota</taxon>
        <taxon>Flavobacteriia</taxon>
        <taxon>Flavobacteriales</taxon>
        <taxon>Flavobacteriaceae</taxon>
        <taxon>Aureibaculum</taxon>
    </lineage>
</organism>
<dbReference type="OrthoDB" id="3896938at2"/>
<protein>
    <submittedName>
        <fullName evidence="2">Class I SAM-dependent methyltransferase</fullName>
    </submittedName>
</protein>
<dbReference type="SUPFAM" id="SSF53335">
    <property type="entry name" value="S-adenosyl-L-methionine-dependent methyltransferases"/>
    <property type="match status" value="1"/>
</dbReference>
<reference evidence="2 3" key="1">
    <citation type="submission" date="2019-05" db="EMBL/GenBank/DDBJ databases">
        <title>Algicella ahnfeltiae gen. nov., sp. nov., a novel marine bacterium of the family Flavobacteriaceae isolated from a red alga.</title>
        <authorList>
            <person name="Nedashkovskaya O.I."/>
            <person name="Kukhlevskiy A.D."/>
            <person name="Kim S.-G."/>
            <person name="Zhukova N.V."/>
            <person name="Mikhailov V.V."/>
        </authorList>
    </citation>
    <scope>NUCLEOTIDE SEQUENCE [LARGE SCALE GENOMIC DNA]</scope>
    <source>
        <strain evidence="2 3">10Alg115</strain>
    </source>
</reference>
<keyword evidence="2" id="KW-0808">Transferase</keyword>
<dbReference type="Proteomes" id="UP000306229">
    <property type="component" value="Chromosome"/>
</dbReference>
<proteinExistence type="predicted"/>
<gene>
    <name evidence="2" type="ORF">FF125_11390</name>
</gene>
<dbReference type="RefSeq" id="WP_138949887.1">
    <property type="nucleotide sequence ID" value="NZ_CP040749.1"/>
</dbReference>
<evidence type="ECO:0000313" key="3">
    <source>
        <dbReference type="Proteomes" id="UP000306229"/>
    </source>
</evidence>
<sequence length="201" mass="23488">MNIQLLKENIEGIDIYILDQIVKDNYQPRDTILDAGCGTGRNLTWFYNNNFEIHGVDNQIESIAYCKEKYVRQQEHFKFALVEELPYESNNFDHIICNAVLHFAENLSQFWKMFDELVKVLKPQGSLLIRMASNFGIENQVKLITDGVYALPDGSTRFLLDDKLLRDLQNRIELTFLENVKTTIVHNQRSMTTLLLRKEQV</sequence>
<name>A0A5B7TRR6_9FLAO</name>
<dbReference type="PANTHER" id="PTHR43861">
    <property type="entry name" value="TRANS-ACONITATE 2-METHYLTRANSFERASE-RELATED"/>
    <property type="match status" value="1"/>
</dbReference>
<evidence type="ECO:0000313" key="2">
    <source>
        <dbReference type="EMBL" id="QCX39010.1"/>
    </source>
</evidence>
<dbReference type="GO" id="GO:0008757">
    <property type="term" value="F:S-adenosylmethionine-dependent methyltransferase activity"/>
    <property type="evidence" value="ECO:0007669"/>
    <property type="project" value="InterPro"/>
</dbReference>
<dbReference type="EMBL" id="CP040749">
    <property type="protein sequence ID" value="QCX39010.1"/>
    <property type="molecule type" value="Genomic_DNA"/>
</dbReference>